<dbReference type="InterPro" id="IPR000868">
    <property type="entry name" value="Isochorismatase-like_dom"/>
</dbReference>
<evidence type="ECO:0000313" key="2">
    <source>
        <dbReference type="EMBL" id="QCD44197.1"/>
    </source>
</evidence>
<dbReference type="Pfam" id="PF00857">
    <property type="entry name" value="Isochorismatase"/>
    <property type="match status" value="1"/>
</dbReference>
<keyword evidence="2" id="KW-0378">Hydrolase</keyword>
<sequence length="220" mass="25225">MTDAMLKFSDKLCEFENALSDIKLSLLKDKAESVAFVCVDMIGAFCVQGALSSPECKALSNRVANTLKDAKELGFKHFLFLQDRHSEDSTEFDCFPPHAVKNTQEADMIEQIKELNLDQKIFYKNSFSIAYNENFKNFIDQNPQIDTFIVIGNCTDICIFNTISHLRCSANEQNIKRNIILVSDLVSTFTTMWHDSRLFNTMFLFFAKDTYGVEIYKNLL</sequence>
<dbReference type="EMBL" id="CP012542">
    <property type="protein sequence ID" value="QCD44197.1"/>
    <property type="molecule type" value="Genomic_DNA"/>
</dbReference>
<reference evidence="2 3" key="1">
    <citation type="submission" date="2016-07" db="EMBL/GenBank/DDBJ databases">
        <title>Comparative genomics of the Campylobacter concisus group.</title>
        <authorList>
            <person name="Miller W.G."/>
            <person name="Yee E."/>
            <person name="Chapman M.H."/>
            <person name="Huynh S."/>
            <person name="Bono J.L."/>
            <person name="On S.L.W."/>
            <person name="StLeger J."/>
            <person name="Foster G."/>
            <person name="Parker C.T."/>
        </authorList>
    </citation>
    <scope>NUCLEOTIDE SEQUENCE [LARGE SCALE GENOMIC DNA]</scope>
    <source>
        <strain evidence="2 3">CCUG 21559</strain>
    </source>
</reference>
<evidence type="ECO:0000259" key="1">
    <source>
        <dbReference type="Pfam" id="PF00857"/>
    </source>
</evidence>
<dbReference type="InterPro" id="IPR036380">
    <property type="entry name" value="Isochorismatase-like_sf"/>
</dbReference>
<dbReference type="GO" id="GO:0008936">
    <property type="term" value="F:nicotinamidase activity"/>
    <property type="evidence" value="ECO:0007669"/>
    <property type="project" value="UniProtKB-EC"/>
</dbReference>
<dbReference type="GO" id="GO:0019365">
    <property type="term" value="P:pyridine nucleotide salvage"/>
    <property type="evidence" value="ECO:0007669"/>
    <property type="project" value="InterPro"/>
</dbReference>
<protein>
    <submittedName>
        <fullName evidence="2">Pyrazinamidase / nicotinamidase</fullName>
        <ecNumber evidence="2">3.5.1.-</ecNumber>
        <ecNumber evidence="2">3.5.1.19</ecNumber>
    </submittedName>
</protein>
<dbReference type="CDD" id="cd00431">
    <property type="entry name" value="cysteine_hydrolases"/>
    <property type="match status" value="1"/>
</dbReference>
<name>A0A6G5QF54_9BACT</name>
<dbReference type="PANTHER" id="PTHR47297:SF2">
    <property type="entry name" value="OS02G0606800 PROTEIN"/>
    <property type="match status" value="1"/>
</dbReference>
<dbReference type="SUPFAM" id="SSF52499">
    <property type="entry name" value="Isochorismatase-like hydrolases"/>
    <property type="match status" value="1"/>
</dbReference>
<keyword evidence="3" id="KW-1185">Reference proteome</keyword>
<organism evidence="2 3">
    <name type="scientific">Campylobacter mucosalis CCUG 21559</name>
    <dbReference type="NCBI Taxonomy" id="1032067"/>
    <lineage>
        <taxon>Bacteria</taxon>
        <taxon>Pseudomonadati</taxon>
        <taxon>Campylobacterota</taxon>
        <taxon>Epsilonproteobacteria</taxon>
        <taxon>Campylobacterales</taxon>
        <taxon>Campylobacteraceae</taxon>
        <taxon>Campylobacter</taxon>
    </lineage>
</organism>
<evidence type="ECO:0000313" key="3">
    <source>
        <dbReference type="Proteomes" id="UP000503264"/>
    </source>
</evidence>
<dbReference type="EC" id="3.5.1.19" evidence="2"/>
<dbReference type="Gene3D" id="3.40.50.850">
    <property type="entry name" value="Isochorismatase-like"/>
    <property type="match status" value="1"/>
</dbReference>
<dbReference type="AlphaFoldDB" id="A0A6G5QF54"/>
<dbReference type="Proteomes" id="UP000503264">
    <property type="component" value="Chromosome"/>
</dbReference>
<feature type="domain" description="Isochorismatase-like" evidence="1">
    <location>
        <begin position="35"/>
        <end position="198"/>
    </location>
</feature>
<dbReference type="PANTHER" id="PTHR47297">
    <property type="match status" value="1"/>
</dbReference>
<dbReference type="InterPro" id="IPR044717">
    <property type="entry name" value="NIC1"/>
</dbReference>
<accession>A0A6G5QF54</accession>
<dbReference type="RefSeq" id="WP_051654868.1">
    <property type="nucleotide sequence ID" value="NZ_CP012542.1"/>
</dbReference>
<dbReference type="EC" id="3.5.1.-" evidence="2"/>
<gene>
    <name evidence="2" type="primary">pncA</name>
    <name evidence="2" type="ORF">CMUC_0384</name>
</gene>
<proteinExistence type="predicted"/>